<dbReference type="InterPro" id="IPR050855">
    <property type="entry name" value="NDM-1-like"/>
</dbReference>
<proteinExistence type="predicted"/>
<accession>A0A7J3M456</accession>
<dbReference type="Gene3D" id="3.60.15.10">
    <property type="entry name" value="Ribonuclease Z/Hydroxyacylglutathione hydrolase-like"/>
    <property type="match status" value="1"/>
</dbReference>
<gene>
    <name evidence="2" type="ORF">ENT52_07545</name>
</gene>
<dbReference type="PANTHER" id="PTHR42951:SF4">
    <property type="entry name" value="ACYL-COENZYME A THIOESTERASE MBLAC2"/>
    <property type="match status" value="1"/>
</dbReference>
<dbReference type="InterPro" id="IPR001279">
    <property type="entry name" value="Metallo-B-lactamas"/>
</dbReference>
<evidence type="ECO:0000259" key="1">
    <source>
        <dbReference type="SMART" id="SM00849"/>
    </source>
</evidence>
<feature type="domain" description="Metallo-beta-lactamase" evidence="1">
    <location>
        <begin position="25"/>
        <end position="216"/>
    </location>
</feature>
<dbReference type="AlphaFoldDB" id="A0A7J3M456"/>
<dbReference type="SUPFAM" id="SSF56281">
    <property type="entry name" value="Metallo-hydrolase/oxidoreductase"/>
    <property type="match status" value="1"/>
</dbReference>
<dbReference type="InterPro" id="IPR036866">
    <property type="entry name" value="RibonucZ/Hydroxyglut_hydro"/>
</dbReference>
<dbReference type="GO" id="GO:0016787">
    <property type="term" value="F:hydrolase activity"/>
    <property type="evidence" value="ECO:0007669"/>
    <property type="project" value="UniProtKB-KW"/>
</dbReference>
<dbReference type="InterPro" id="IPR037482">
    <property type="entry name" value="ST1585_MBL-fold"/>
</dbReference>
<comment type="caution">
    <text evidence="2">The sequence shown here is derived from an EMBL/GenBank/DDBJ whole genome shotgun (WGS) entry which is preliminary data.</text>
</comment>
<organism evidence="2">
    <name type="scientific">Archaeoglobus fulgidus</name>
    <dbReference type="NCBI Taxonomy" id="2234"/>
    <lineage>
        <taxon>Archaea</taxon>
        <taxon>Methanobacteriati</taxon>
        <taxon>Methanobacteriota</taxon>
        <taxon>Archaeoglobi</taxon>
        <taxon>Archaeoglobales</taxon>
        <taxon>Archaeoglobaceae</taxon>
        <taxon>Archaeoglobus</taxon>
    </lineage>
</organism>
<dbReference type="PANTHER" id="PTHR42951">
    <property type="entry name" value="METALLO-BETA-LACTAMASE DOMAIN-CONTAINING"/>
    <property type="match status" value="1"/>
</dbReference>
<sequence>MNIIEVAENLYLVDLPQELEGFRKFISCWVVKDEDKAMLIDVGPKATIPKLIEALNYLKIKKVELVLLTHIHLDHAGGVAEILERYPETSVVVHEFGKKHLINPEKLWKASLEALGNVAEVYGKPKGISEDKIYEGKVVFAEKEVRILDTPGHAPHHQSYIFDEFLFVGEAFGVHMPLKSDYYLRPATPPKFEYEVAMDTIEKLLAIGSKRVCFGHFGFKRDSVEIAERAMKQLKLWVSTVYDILCKKDVREEEKVVSLAKQELLEKDSKFSNYRLLDEDIKKREDFFIKNTIRGIQQFVAERYCL</sequence>
<protein>
    <submittedName>
        <fullName evidence="2">MBL fold metallo-hydrolase</fullName>
    </submittedName>
</protein>
<dbReference type="EMBL" id="DSYZ01000140">
    <property type="protein sequence ID" value="HGT83559.1"/>
    <property type="molecule type" value="Genomic_DNA"/>
</dbReference>
<dbReference type="SMART" id="SM00849">
    <property type="entry name" value="Lactamase_B"/>
    <property type="match status" value="1"/>
</dbReference>
<evidence type="ECO:0000313" key="2">
    <source>
        <dbReference type="EMBL" id="HGT83559.1"/>
    </source>
</evidence>
<dbReference type="CDD" id="cd07726">
    <property type="entry name" value="ST1585-like_MBL-fold"/>
    <property type="match status" value="1"/>
</dbReference>
<name>A0A7J3M456_ARCFL</name>
<reference evidence="2" key="1">
    <citation type="journal article" date="2020" name="mSystems">
        <title>Genome- and Community-Level Interaction Insights into Carbon Utilization and Element Cycling Functions of Hydrothermarchaeota in Hydrothermal Sediment.</title>
        <authorList>
            <person name="Zhou Z."/>
            <person name="Liu Y."/>
            <person name="Xu W."/>
            <person name="Pan J."/>
            <person name="Luo Z.H."/>
            <person name="Li M."/>
        </authorList>
    </citation>
    <scope>NUCLEOTIDE SEQUENCE [LARGE SCALE GENOMIC DNA]</scope>
    <source>
        <strain evidence="2">SpSt-587</strain>
    </source>
</reference>
<keyword evidence="2" id="KW-0378">Hydrolase</keyword>
<dbReference type="Pfam" id="PF00753">
    <property type="entry name" value="Lactamase_B"/>
    <property type="match status" value="1"/>
</dbReference>